<dbReference type="Proteomes" id="UP000789803">
    <property type="component" value="Unassembled WGS sequence"/>
</dbReference>
<dbReference type="EMBL" id="CAJHOF010000005">
    <property type="protein sequence ID" value="CAD7287778.1"/>
    <property type="molecule type" value="Genomic_DNA"/>
</dbReference>
<keyword evidence="6 12" id="KW-0479">Metal-binding</keyword>
<protein>
    <recommendedName>
        <fullName evidence="12">Protease HtpX homolog</fullName>
        <ecNumber evidence="12">3.4.24.-</ecNumber>
    </recommendedName>
</protein>
<evidence type="ECO:0000256" key="11">
    <source>
        <dbReference type="ARBA" id="ARBA00023136"/>
    </source>
</evidence>
<keyword evidence="15" id="KW-1185">Reference proteome</keyword>
<dbReference type="GO" id="GO:0008233">
    <property type="term" value="F:peptidase activity"/>
    <property type="evidence" value="ECO:0007669"/>
    <property type="project" value="UniProtKB-KW"/>
</dbReference>
<evidence type="ECO:0000256" key="3">
    <source>
        <dbReference type="ARBA" id="ARBA00022475"/>
    </source>
</evidence>
<evidence type="ECO:0000256" key="4">
    <source>
        <dbReference type="ARBA" id="ARBA00022670"/>
    </source>
</evidence>
<feature type="binding site" evidence="12">
    <location>
        <position position="130"/>
    </location>
    <ligand>
        <name>Zn(2+)</name>
        <dbReference type="ChEBI" id="CHEBI:29105"/>
        <note>catalytic</note>
    </ligand>
</feature>
<feature type="domain" description="Peptidase M48" evidence="13">
    <location>
        <begin position="69"/>
        <end position="278"/>
    </location>
</feature>
<evidence type="ECO:0000256" key="7">
    <source>
        <dbReference type="ARBA" id="ARBA00022801"/>
    </source>
</evidence>
<keyword evidence="8 12" id="KW-0862">Zinc</keyword>
<organism evidence="14 15">
    <name type="scientific">Campylobacter majalis</name>
    <dbReference type="NCBI Taxonomy" id="2790656"/>
    <lineage>
        <taxon>Bacteria</taxon>
        <taxon>Pseudomonadati</taxon>
        <taxon>Campylobacterota</taxon>
        <taxon>Epsilonproteobacteria</taxon>
        <taxon>Campylobacterales</taxon>
        <taxon>Campylobacteraceae</taxon>
        <taxon>Campylobacter</taxon>
    </lineage>
</organism>
<name>A0ABN7K5H6_9BACT</name>
<dbReference type="NCBIfam" id="NF002826">
    <property type="entry name" value="PRK03001.1"/>
    <property type="match status" value="1"/>
</dbReference>
<keyword evidence="3 12" id="KW-1003">Cell membrane</keyword>
<dbReference type="PANTHER" id="PTHR43221">
    <property type="entry name" value="PROTEASE HTPX"/>
    <property type="match status" value="1"/>
</dbReference>
<dbReference type="Gene3D" id="3.30.2010.10">
    <property type="entry name" value="Metalloproteases ('zincins'), catalytic domain"/>
    <property type="match status" value="1"/>
</dbReference>
<comment type="similarity">
    <text evidence="2 12">Belongs to the peptidase M48B family.</text>
</comment>
<dbReference type="InterPro" id="IPR022919">
    <property type="entry name" value="Pept_M48_protease_HtpX"/>
</dbReference>
<dbReference type="InterPro" id="IPR050083">
    <property type="entry name" value="HtpX_protease"/>
</dbReference>
<dbReference type="CDD" id="cd07336">
    <property type="entry name" value="M48B_HtpX_like"/>
    <property type="match status" value="1"/>
</dbReference>
<accession>A0ABN7K5H6</accession>
<comment type="caution">
    <text evidence="14">The sequence shown here is derived from an EMBL/GenBank/DDBJ whole genome shotgun (WGS) entry which is preliminary data.</text>
</comment>
<dbReference type="EC" id="3.4.24.-" evidence="12"/>
<evidence type="ECO:0000256" key="5">
    <source>
        <dbReference type="ARBA" id="ARBA00022692"/>
    </source>
</evidence>
<comment type="subcellular location">
    <subcellularLocation>
        <location evidence="1 12">Cell membrane</location>
        <topology evidence="1 12">Multi-pass membrane protein</topology>
    </subcellularLocation>
</comment>
<dbReference type="RefSeq" id="WP_229932480.1">
    <property type="nucleotide sequence ID" value="NZ_CAJHOF010000005.1"/>
</dbReference>
<feature type="binding site" evidence="12">
    <location>
        <position position="134"/>
    </location>
    <ligand>
        <name>Zn(2+)</name>
        <dbReference type="ChEBI" id="CHEBI:29105"/>
        <note>catalytic</note>
    </ligand>
</feature>
<feature type="binding site" evidence="12">
    <location>
        <position position="202"/>
    </location>
    <ligand>
        <name>Zn(2+)</name>
        <dbReference type="ChEBI" id="CHEBI:29105"/>
        <note>catalytic</note>
    </ligand>
</feature>
<evidence type="ECO:0000256" key="9">
    <source>
        <dbReference type="ARBA" id="ARBA00022989"/>
    </source>
</evidence>
<feature type="transmembrane region" description="Helical" evidence="12">
    <location>
        <begin position="30"/>
        <end position="47"/>
    </location>
</feature>
<dbReference type="GO" id="GO:0006508">
    <property type="term" value="P:proteolysis"/>
    <property type="evidence" value="ECO:0007669"/>
    <property type="project" value="UniProtKB-KW"/>
</dbReference>
<evidence type="ECO:0000256" key="8">
    <source>
        <dbReference type="ARBA" id="ARBA00022833"/>
    </source>
</evidence>
<evidence type="ECO:0000313" key="15">
    <source>
        <dbReference type="Proteomes" id="UP000789803"/>
    </source>
</evidence>
<dbReference type="InterPro" id="IPR001915">
    <property type="entry name" value="Peptidase_M48"/>
</dbReference>
<evidence type="ECO:0000256" key="10">
    <source>
        <dbReference type="ARBA" id="ARBA00023049"/>
    </source>
</evidence>
<keyword evidence="10 12" id="KW-0482">Metalloprotease</keyword>
<dbReference type="HAMAP" id="MF_00188">
    <property type="entry name" value="Pept_M48_protease_HtpX"/>
    <property type="match status" value="1"/>
</dbReference>
<sequence>MELFKTIILMSILMIMFMFAGAALGGEQGMIIAFVVALGMNFFSYFFSDKIVLKRYRAVKVDENNAKGLLDIVKTLCLNANIPVPAVYIIPERVPNAFATGRNPNNAAVAVTERLLEILNKDEIEGVIAHELSHVRHYDILTGTIAAVIAGAIAMLANFAKFGAMSGNARQNKNNAVLLLIAAVVMPLAASIIQMAISREREFKADKGAALMTGKPQHLASALSKLENYSKNYAMHQANEQTAHMFIINPFGSVKQTLSALFRTHPKTSDRIAALNEIQKQLREY</sequence>
<feature type="transmembrane region" description="Helical" evidence="12">
    <location>
        <begin position="176"/>
        <end position="197"/>
    </location>
</feature>
<gene>
    <name evidence="14" type="primary">htpX_2</name>
    <name evidence="12" type="synonym">htpX</name>
    <name evidence="14" type="ORF">LMG7974_00661</name>
</gene>
<keyword evidence="11 12" id="KW-0472">Membrane</keyword>
<feature type="active site" evidence="12">
    <location>
        <position position="131"/>
    </location>
</feature>
<keyword evidence="5 12" id="KW-0812">Transmembrane</keyword>
<evidence type="ECO:0000256" key="6">
    <source>
        <dbReference type="ARBA" id="ARBA00022723"/>
    </source>
</evidence>
<evidence type="ECO:0000256" key="1">
    <source>
        <dbReference type="ARBA" id="ARBA00004651"/>
    </source>
</evidence>
<evidence type="ECO:0000259" key="13">
    <source>
        <dbReference type="Pfam" id="PF01435"/>
    </source>
</evidence>
<feature type="transmembrane region" description="Helical" evidence="12">
    <location>
        <begin position="7"/>
        <end position="24"/>
    </location>
</feature>
<proteinExistence type="inferred from homology"/>
<comment type="cofactor">
    <cofactor evidence="12">
        <name>Zn(2+)</name>
        <dbReference type="ChEBI" id="CHEBI:29105"/>
    </cofactor>
    <text evidence="12">Binds 1 zinc ion per subunit.</text>
</comment>
<dbReference type="PANTHER" id="PTHR43221:SF1">
    <property type="entry name" value="PROTEASE HTPX"/>
    <property type="match status" value="1"/>
</dbReference>
<keyword evidence="9 12" id="KW-1133">Transmembrane helix</keyword>
<evidence type="ECO:0000313" key="14">
    <source>
        <dbReference type="EMBL" id="CAD7287778.1"/>
    </source>
</evidence>
<evidence type="ECO:0000256" key="12">
    <source>
        <dbReference type="HAMAP-Rule" id="MF_00188"/>
    </source>
</evidence>
<keyword evidence="7 12" id="KW-0378">Hydrolase</keyword>
<dbReference type="Pfam" id="PF01435">
    <property type="entry name" value="Peptidase_M48"/>
    <property type="match status" value="1"/>
</dbReference>
<feature type="transmembrane region" description="Helical" evidence="12">
    <location>
        <begin position="140"/>
        <end position="164"/>
    </location>
</feature>
<reference evidence="14 15" key="1">
    <citation type="submission" date="2020-11" db="EMBL/GenBank/DDBJ databases">
        <authorList>
            <person name="Peeters C."/>
        </authorList>
    </citation>
    <scope>NUCLEOTIDE SEQUENCE [LARGE SCALE GENOMIC DNA]</scope>
    <source>
        <strain evidence="14 15">LMG 7974</strain>
    </source>
</reference>
<keyword evidence="4 12" id="KW-0645">Protease</keyword>
<evidence type="ECO:0000256" key="2">
    <source>
        <dbReference type="ARBA" id="ARBA00009779"/>
    </source>
</evidence>